<accession>A0A6N9Q2N2</accession>
<dbReference type="Proteomes" id="UP000448943">
    <property type="component" value="Unassembled WGS sequence"/>
</dbReference>
<keyword evidence="1" id="KW-0812">Transmembrane</keyword>
<keyword evidence="3" id="KW-1185">Reference proteome</keyword>
<evidence type="ECO:0000256" key="1">
    <source>
        <dbReference type="SAM" id="Phobius"/>
    </source>
</evidence>
<protein>
    <submittedName>
        <fullName evidence="2">Uncharacterized protein</fullName>
    </submittedName>
</protein>
<evidence type="ECO:0000313" key="2">
    <source>
        <dbReference type="EMBL" id="NBI29074.1"/>
    </source>
</evidence>
<keyword evidence="1" id="KW-1133">Transmembrane helix</keyword>
<name>A0A6N9Q2N2_9BACL</name>
<feature type="transmembrane region" description="Helical" evidence="1">
    <location>
        <begin position="24"/>
        <end position="43"/>
    </location>
</feature>
<reference evidence="2 3" key="1">
    <citation type="submission" date="2019-01" db="EMBL/GenBank/DDBJ databases">
        <title>Chengkuizengella sp. nov., isolated from deep-sea sediment of East Pacific Ocean.</title>
        <authorList>
            <person name="Yang J."/>
            <person name="Lai Q."/>
            <person name="Shao Z."/>
        </authorList>
    </citation>
    <scope>NUCLEOTIDE SEQUENCE [LARGE SCALE GENOMIC DNA]</scope>
    <source>
        <strain evidence="2 3">YPA3-1-1</strain>
    </source>
</reference>
<keyword evidence="1" id="KW-0472">Membrane</keyword>
<sequence length="334" mass="38839">MILQKYKIFNTAGLVGATNLKKSIFWVGIAICILSFIGNYLFFQSEQLKEPIFLDHYYDFENYNNNDIDLTFYYLTNKNDTFKIKNALINGVEVYPVSYGGFSMLPNNTQQYEQEFTHHYLKSVTFSIPYSSISSFESLEEVWSIENMIVSFYDHKDINAEIGKINIYTKPSTDKIFDFQVSGSSNQHREYKIMTALQSLNISNISVPFEELIDEVEIKVNLNQEKLKQLKVLKYGGDSPAWFDDERKKDWNELEGVSTKEQLFPLKIRAGDWMQLQMAFNPNHKSYFQFGIRIEGVTENGEPFVERVLINDYPHLSQKNINEIIEAKQGVVSE</sequence>
<proteinExistence type="predicted"/>
<dbReference type="EMBL" id="SIJB01000021">
    <property type="protein sequence ID" value="NBI29074.1"/>
    <property type="molecule type" value="Genomic_DNA"/>
</dbReference>
<organism evidence="2 3">
    <name type="scientific">Chengkuizengella marina</name>
    <dbReference type="NCBI Taxonomy" id="2507566"/>
    <lineage>
        <taxon>Bacteria</taxon>
        <taxon>Bacillati</taxon>
        <taxon>Bacillota</taxon>
        <taxon>Bacilli</taxon>
        <taxon>Bacillales</taxon>
        <taxon>Paenibacillaceae</taxon>
        <taxon>Chengkuizengella</taxon>
    </lineage>
</organism>
<dbReference type="AlphaFoldDB" id="A0A6N9Q2N2"/>
<gene>
    <name evidence="2" type="ORF">ERL59_08895</name>
</gene>
<evidence type="ECO:0000313" key="3">
    <source>
        <dbReference type="Proteomes" id="UP000448943"/>
    </source>
</evidence>
<comment type="caution">
    <text evidence="2">The sequence shown here is derived from an EMBL/GenBank/DDBJ whole genome shotgun (WGS) entry which is preliminary data.</text>
</comment>